<protein>
    <submittedName>
        <fullName evidence="2">Uncharacterized protein</fullName>
    </submittedName>
</protein>
<dbReference type="EMBL" id="JAEUBG010001025">
    <property type="protein sequence ID" value="KAH3687070.1"/>
    <property type="molecule type" value="Genomic_DNA"/>
</dbReference>
<organism evidence="2 3">
    <name type="scientific">Wickerhamomyces pijperi</name>
    <name type="common">Yeast</name>
    <name type="synonym">Pichia pijperi</name>
    <dbReference type="NCBI Taxonomy" id="599730"/>
    <lineage>
        <taxon>Eukaryota</taxon>
        <taxon>Fungi</taxon>
        <taxon>Dikarya</taxon>
        <taxon>Ascomycota</taxon>
        <taxon>Saccharomycotina</taxon>
        <taxon>Saccharomycetes</taxon>
        <taxon>Phaffomycetales</taxon>
        <taxon>Wickerhamomycetaceae</taxon>
        <taxon>Wickerhamomyces</taxon>
    </lineage>
</organism>
<proteinExistence type="predicted"/>
<gene>
    <name evidence="2" type="ORF">WICPIJ_001943</name>
</gene>
<evidence type="ECO:0000256" key="1">
    <source>
        <dbReference type="SAM" id="MobiDB-lite"/>
    </source>
</evidence>
<feature type="compositionally biased region" description="Low complexity" evidence="1">
    <location>
        <begin position="33"/>
        <end position="60"/>
    </location>
</feature>
<reference evidence="2" key="2">
    <citation type="submission" date="2021-01" db="EMBL/GenBank/DDBJ databases">
        <authorList>
            <person name="Schikora-Tamarit M.A."/>
        </authorList>
    </citation>
    <scope>NUCLEOTIDE SEQUENCE</scope>
    <source>
        <strain evidence="2">CBS2887</strain>
    </source>
</reference>
<evidence type="ECO:0000313" key="3">
    <source>
        <dbReference type="Proteomes" id="UP000774326"/>
    </source>
</evidence>
<dbReference type="Proteomes" id="UP000774326">
    <property type="component" value="Unassembled WGS sequence"/>
</dbReference>
<feature type="region of interest" description="Disordered" evidence="1">
    <location>
        <begin position="24"/>
        <end position="80"/>
    </location>
</feature>
<feature type="compositionally biased region" description="Low complexity" evidence="1">
    <location>
        <begin position="70"/>
        <end position="80"/>
    </location>
</feature>
<sequence length="249" mass="27381">MSTVDVAPPTEAEAAVLVDSVKRSSSPSLTAISEESSMADSSSIATSLSPSTSILSPSSSGAAEDSLDLTSQNNNNSANSTAKTWFSKGGLAMAVNLFMNPMMLGMKWSLATVDEVTSHHIGSLFDQCVFQFDEVPSKLDNVLSKVNDAFTSVLDHQGGQLKHFQSQFIHRRSMVRVDDLRVRRSPKLVVDQIQPNWLSGSTITQLEQLVQVKLHDTFVDQNWVDNMLENKDTRLQRLGSVNTKHNRTR</sequence>
<reference evidence="2" key="1">
    <citation type="journal article" date="2021" name="Open Biol.">
        <title>Shared evolutionary footprints suggest mitochondrial oxidative damage underlies multiple complex I losses in fungi.</title>
        <authorList>
            <person name="Schikora-Tamarit M.A."/>
            <person name="Marcet-Houben M."/>
            <person name="Nosek J."/>
            <person name="Gabaldon T."/>
        </authorList>
    </citation>
    <scope>NUCLEOTIDE SEQUENCE</scope>
    <source>
        <strain evidence="2">CBS2887</strain>
    </source>
</reference>
<dbReference type="AlphaFoldDB" id="A0A9P8QCM7"/>
<evidence type="ECO:0000313" key="2">
    <source>
        <dbReference type="EMBL" id="KAH3687070.1"/>
    </source>
</evidence>
<keyword evidence="3" id="KW-1185">Reference proteome</keyword>
<accession>A0A9P8QCM7</accession>
<comment type="caution">
    <text evidence="2">The sequence shown here is derived from an EMBL/GenBank/DDBJ whole genome shotgun (WGS) entry which is preliminary data.</text>
</comment>
<name>A0A9P8QCM7_WICPI</name>